<gene>
    <name evidence="2" type="ORF">SAMN05877842_11778</name>
</gene>
<proteinExistence type="predicted"/>
<feature type="transmembrane region" description="Helical" evidence="1">
    <location>
        <begin position="53"/>
        <end position="72"/>
    </location>
</feature>
<protein>
    <recommendedName>
        <fullName evidence="4">PH (Pleckstrin Homology) domain-containing protein</fullName>
    </recommendedName>
</protein>
<dbReference type="RefSeq" id="WP_097150913.1">
    <property type="nucleotide sequence ID" value="NZ_OBQC01000017.1"/>
</dbReference>
<name>A0A285UPN2_9BACL</name>
<dbReference type="OrthoDB" id="2734731at2"/>
<reference evidence="3" key="1">
    <citation type="submission" date="2017-08" db="EMBL/GenBank/DDBJ databases">
        <authorList>
            <person name="Varghese N."/>
            <person name="Submissions S."/>
        </authorList>
    </citation>
    <scope>NUCLEOTIDE SEQUENCE [LARGE SCALE GENOMIC DNA]</scope>
    <source>
        <strain evidence="3">JC23</strain>
    </source>
</reference>
<evidence type="ECO:0000313" key="3">
    <source>
        <dbReference type="Proteomes" id="UP000219252"/>
    </source>
</evidence>
<feature type="transmembrane region" description="Helical" evidence="1">
    <location>
        <begin position="79"/>
        <end position="103"/>
    </location>
</feature>
<dbReference type="AlphaFoldDB" id="A0A285UPN2"/>
<accession>A0A285UPN2</accession>
<feature type="transmembrane region" description="Helical" evidence="1">
    <location>
        <begin position="12"/>
        <end position="33"/>
    </location>
</feature>
<organism evidence="2 3">
    <name type="scientific">Ureibacillus acetophenoni</name>
    <dbReference type="NCBI Taxonomy" id="614649"/>
    <lineage>
        <taxon>Bacteria</taxon>
        <taxon>Bacillati</taxon>
        <taxon>Bacillota</taxon>
        <taxon>Bacilli</taxon>
        <taxon>Bacillales</taxon>
        <taxon>Caryophanaceae</taxon>
        <taxon>Ureibacillus</taxon>
    </lineage>
</organism>
<keyword evidence="1" id="KW-1133">Transmembrane helix</keyword>
<dbReference type="EMBL" id="OBQC01000017">
    <property type="protein sequence ID" value="SOC43865.1"/>
    <property type="molecule type" value="Genomic_DNA"/>
</dbReference>
<sequence length="182" mass="21173">MLNRTSPRTVFIVFSILLIILAPVFVFIFPIFSVETFHFEKGQIVLIPSEKNFYIVLIAFISIIIGLLILAFKRNWMTYFLSGLLCVAFFALMYVSTISYTLIHKEFIVLQDITVAEKFAWDEISDVVYEYEVGQLGTYNFRTIDGIEFSILENGQFGRDETREIAHIINVKKINYEKKQLN</sequence>
<dbReference type="Proteomes" id="UP000219252">
    <property type="component" value="Unassembled WGS sequence"/>
</dbReference>
<evidence type="ECO:0000313" key="2">
    <source>
        <dbReference type="EMBL" id="SOC43865.1"/>
    </source>
</evidence>
<keyword evidence="3" id="KW-1185">Reference proteome</keyword>
<evidence type="ECO:0000256" key="1">
    <source>
        <dbReference type="SAM" id="Phobius"/>
    </source>
</evidence>
<evidence type="ECO:0008006" key="4">
    <source>
        <dbReference type="Google" id="ProtNLM"/>
    </source>
</evidence>
<keyword evidence="1" id="KW-0472">Membrane</keyword>
<keyword evidence="1" id="KW-0812">Transmembrane</keyword>